<dbReference type="Proteomes" id="UP000249522">
    <property type="component" value="Unassembled WGS sequence"/>
</dbReference>
<dbReference type="Gene3D" id="3.60.21.10">
    <property type="match status" value="1"/>
</dbReference>
<evidence type="ECO:0000256" key="6">
    <source>
        <dbReference type="ARBA" id="ARBA00022723"/>
    </source>
</evidence>
<dbReference type="PROSITE" id="PS51782">
    <property type="entry name" value="LYSM"/>
    <property type="match status" value="1"/>
</dbReference>
<evidence type="ECO:0000256" key="3">
    <source>
        <dbReference type="ARBA" id="ARBA00001968"/>
    </source>
</evidence>
<dbReference type="GO" id="GO:0000166">
    <property type="term" value="F:nucleotide binding"/>
    <property type="evidence" value="ECO:0007669"/>
    <property type="project" value="UniProtKB-KW"/>
</dbReference>
<evidence type="ECO:0000256" key="8">
    <source>
        <dbReference type="ARBA" id="ARBA00022741"/>
    </source>
</evidence>
<dbReference type="InterPro" id="IPR018392">
    <property type="entry name" value="LysM"/>
</dbReference>
<feature type="domain" description="LysM" evidence="13">
    <location>
        <begin position="735"/>
        <end position="779"/>
    </location>
</feature>
<dbReference type="Pfam" id="PF00149">
    <property type="entry name" value="Metallophos"/>
    <property type="match status" value="1"/>
</dbReference>
<dbReference type="PANTHER" id="PTHR11575:SF6">
    <property type="entry name" value="2',3'-CYCLIC-NUCLEOTIDE 2'-PHOSPHODIESTERASE_3'-NUCLEOTIDASE"/>
    <property type="match status" value="1"/>
</dbReference>
<dbReference type="GO" id="GO:0009166">
    <property type="term" value="P:nucleotide catabolic process"/>
    <property type="evidence" value="ECO:0007669"/>
    <property type="project" value="InterPro"/>
</dbReference>
<comment type="similarity">
    <text evidence="5">Belongs to the 5'-nucleotidase family.</text>
</comment>
<dbReference type="NCBIfam" id="NF006938">
    <property type="entry name" value="PRK09420.1"/>
    <property type="match status" value="1"/>
</dbReference>
<accession>A0A2W1L1G5</accession>
<dbReference type="InterPro" id="IPR006179">
    <property type="entry name" value="5_nucleotidase/apyrase"/>
</dbReference>
<dbReference type="Gene3D" id="3.10.350.10">
    <property type="entry name" value="LysM domain"/>
    <property type="match status" value="1"/>
</dbReference>
<proteinExistence type="inferred from homology"/>
<gene>
    <name evidence="14" type="ORF">DNH61_21485</name>
</gene>
<dbReference type="GO" id="GO:0030288">
    <property type="term" value="C:outer membrane-bounded periplasmic space"/>
    <property type="evidence" value="ECO:0007669"/>
    <property type="project" value="TreeGrafter"/>
</dbReference>
<dbReference type="SMART" id="SM00257">
    <property type="entry name" value="LysM"/>
    <property type="match status" value="1"/>
</dbReference>
<comment type="catalytic activity">
    <reaction evidence="1">
        <text>a ribonucleoside 3'-phosphate + H2O = a ribonucleoside + phosphate</text>
        <dbReference type="Rhea" id="RHEA:10144"/>
        <dbReference type="ChEBI" id="CHEBI:13197"/>
        <dbReference type="ChEBI" id="CHEBI:15377"/>
        <dbReference type="ChEBI" id="CHEBI:18254"/>
        <dbReference type="ChEBI" id="CHEBI:43474"/>
        <dbReference type="EC" id="3.1.3.6"/>
    </reaction>
</comment>
<dbReference type="InterPro" id="IPR036907">
    <property type="entry name" value="5'-Nucleotdase_C_sf"/>
</dbReference>
<evidence type="ECO:0000256" key="4">
    <source>
        <dbReference type="ARBA" id="ARBA00004196"/>
    </source>
</evidence>
<dbReference type="PANTHER" id="PTHR11575">
    <property type="entry name" value="5'-NUCLEOTIDASE-RELATED"/>
    <property type="match status" value="1"/>
</dbReference>
<dbReference type="RefSeq" id="WP_111148894.1">
    <property type="nucleotide sequence ID" value="NZ_QKRB01000056.1"/>
</dbReference>
<dbReference type="SUPFAM" id="SSF56300">
    <property type="entry name" value="Metallo-dependent phosphatases"/>
    <property type="match status" value="1"/>
</dbReference>
<name>A0A2W1L1G5_9BACL</name>
<keyword evidence="7 12" id="KW-0732">Signal</keyword>
<dbReference type="GO" id="GO:0046872">
    <property type="term" value="F:metal ion binding"/>
    <property type="evidence" value="ECO:0007669"/>
    <property type="project" value="UniProtKB-KW"/>
</dbReference>
<comment type="catalytic activity">
    <reaction evidence="2">
        <text>a nucleoside 2',3'-cyclic phosphate + H2O = a nucleoside 3'-phosphate + H(+)</text>
        <dbReference type="Rhea" id="RHEA:19621"/>
        <dbReference type="ChEBI" id="CHEBI:15377"/>
        <dbReference type="ChEBI" id="CHEBI:15378"/>
        <dbReference type="ChEBI" id="CHEBI:66949"/>
        <dbReference type="ChEBI" id="CHEBI:66954"/>
        <dbReference type="EC" id="3.1.4.16"/>
    </reaction>
</comment>
<keyword evidence="6" id="KW-0479">Metal-binding</keyword>
<reference evidence="14 15" key="1">
    <citation type="submission" date="2018-06" db="EMBL/GenBank/DDBJ databases">
        <title>Paenibacillus imtechensis sp. nov.</title>
        <authorList>
            <person name="Pinnaka A.K."/>
            <person name="Singh H."/>
            <person name="Kaur M."/>
        </authorList>
    </citation>
    <scope>NUCLEOTIDE SEQUENCE [LARGE SCALE GENOMIC DNA]</scope>
    <source>
        <strain evidence="14 15">SMB1</strain>
    </source>
</reference>
<feature type="region of interest" description="Disordered" evidence="11">
    <location>
        <begin position="665"/>
        <end position="726"/>
    </location>
</feature>
<dbReference type="InterPro" id="IPR004843">
    <property type="entry name" value="Calcineurin-like_PHP"/>
</dbReference>
<evidence type="ECO:0000256" key="7">
    <source>
        <dbReference type="ARBA" id="ARBA00022729"/>
    </source>
</evidence>
<evidence type="ECO:0000256" key="1">
    <source>
        <dbReference type="ARBA" id="ARBA00000527"/>
    </source>
</evidence>
<evidence type="ECO:0000256" key="11">
    <source>
        <dbReference type="SAM" id="MobiDB-lite"/>
    </source>
</evidence>
<keyword evidence="8" id="KW-0547">Nucleotide-binding</keyword>
<dbReference type="AlphaFoldDB" id="A0A2W1L1G5"/>
<protein>
    <submittedName>
        <fullName evidence="14">Bifunctional 2',3'-cyclic-nucleotide 2'-phosphodiesterase/3'-nucleotidase</fullName>
    </submittedName>
</protein>
<evidence type="ECO:0000256" key="2">
    <source>
        <dbReference type="ARBA" id="ARBA00001730"/>
    </source>
</evidence>
<dbReference type="Gene3D" id="3.90.780.10">
    <property type="entry name" value="5'-Nucleotidase, C-terminal domain"/>
    <property type="match status" value="1"/>
</dbReference>
<dbReference type="InterPro" id="IPR008334">
    <property type="entry name" value="5'-Nucleotdase_C"/>
</dbReference>
<dbReference type="GO" id="GO:0008663">
    <property type="term" value="F:2',3'-cyclic-nucleotide 2'-phosphodiesterase activity"/>
    <property type="evidence" value="ECO:0007669"/>
    <property type="project" value="UniProtKB-EC"/>
</dbReference>
<evidence type="ECO:0000313" key="14">
    <source>
        <dbReference type="EMBL" id="PZD93778.1"/>
    </source>
</evidence>
<dbReference type="InterPro" id="IPR029052">
    <property type="entry name" value="Metallo-depent_PP-like"/>
</dbReference>
<dbReference type="InterPro" id="IPR006146">
    <property type="entry name" value="5'-Nucleotdase_CS"/>
</dbReference>
<evidence type="ECO:0000259" key="13">
    <source>
        <dbReference type="PROSITE" id="PS51782"/>
    </source>
</evidence>
<evidence type="ECO:0000313" key="15">
    <source>
        <dbReference type="Proteomes" id="UP000249522"/>
    </source>
</evidence>
<comment type="caution">
    <text evidence="14">The sequence shown here is derived from an EMBL/GenBank/DDBJ whole genome shotgun (WGS) entry which is preliminary data.</text>
</comment>
<dbReference type="CDD" id="cd07410">
    <property type="entry name" value="MPP_CpdB_N"/>
    <property type="match status" value="1"/>
</dbReference>
<feature type="compositionally biased region" description="Low complexity" evidence="11">
    <location>
        <begin position="684"/>
        <end position="697"/>
    </location>
</feature>
<keyword evidence="10" id="KW-0511">Multifunctional enzyme</keyword>
<dbReference type="SUPFAM" id="SSF55816">
    <property type="entry name" value="5'-nucleotidase (syn. UDP-sugar hydrolase), C-terminal domain"/>
    <property type="match status" value="1"/>
</dbReference>
<keyword evidence="15" id="KW-1185">Reference proteome</keyword>
<dbReference type="Pfam" id="PF02872">
    <property type="entry name" value="5_nucleotid_C"/>
    <property type="match status" value="1"/>
</dbReference>
<organism evidence="14 15">
    <name type="scientific">Paenibacillus sambharensis</name>
    <dbReference type="NCBI Taxonomy" id="1803190"/>
    <lineage>
        <taxon>Bacteria</taxon>
        <taxon>Bacillati</taxon>
        <taxon>Bacillota</taxon>
        <taxon>Bacilli</taxon>
        <taxon>Bacillales</taxon>
        <taxon>Paenibacillaceae</taxon>
        <taxon>Paenibacillus</taxon>
    </lineage>
</organism>
<comment type="cofactor">
    <cofactor evidence="3">
        <name>a divalent metal cation</name>
        <dbReference type="ChEBI" id="CHEBI:60240"/>
    </cofactor>
</comment>
<dbReference type="SUPFAM" id="SSF54106">
    <property type="entry name" value="LysM domain"/>
    <property type="match status" value="1"/>
</dbReference>
<evidence type="ECO:0000256" key="12">
    <source>
        <dbReference type="SAM" id="SignalP"/>
    </source>
</evidence>
<feature type="chain" id="PRO_5015848899" evidence="12">
    <location>
        <begin position="28"/>
        <end position="783"/>
    </location>
</feature>
<dbReference type="GO" id="GO:0008254">
    <property type="term" value="F:3'-nucleotidase activity"/>
    <property type="evidence" value="ECO:0007669"/>
    <property type="project" value="UniProtKB-EC"/>
</dbReference>
<feature type="signal peptide" evidence="12">
    <location>
        <begin position="1"/>
        <end position="27"/>
    </location>
</feature>
<dbReference type="PRINTS" id="PR01607">
    <property type="entry name" value="APYRASEFAMLY"/>
</dbReference>
<sequence length="783" mass="85242">MKKTWKLVLTWALVMQLALVNVLTAGAAEDTASGKAGQVKLRLLETSDIHMEIMNYDYYKDEATDEFGLVKVATLIKQARQEEPNTMLFDNGDLIQGNPMGDYMARVDKLADKDAVHPVYKAMNLLDYDAATVGNHEFNYGLDYLQRAMKDAKFPYATANVYVDDKDNNPDNDKNYFTPYLMLDRTFKDEAGQDVKLKVGVIGFVTPQIMMWDQTHLAGKVIAKDIIETAKKFVPQMKKEGADVVVAMLHSGMGDTENNGEEENTAWLLSQEVPGFDAILFGHSHVVFPSASFAGMKGVDEKKGTVNGVAAVEPGYWGSHLGVIDLTLEQQNGDWTVVDSKSEARPIAEKVDGKVKPLVESDPEIVAAVKDEHEATLKYIRGPVGTITQPINSYFALVKDDPSVQIVTSAQKWYVEKAIKGTDLEGTPILSAGAPFKAGGMDPEYYTNIPAGTIAIKNVADLYVYPNTLKAVLLNGEQVREWLERSAGQFNQIDPSVKTEQPLVNTKFRTYNFDIIDGVSYQIDITQPSRYDMEGKLADEKAHRIVNLQYNGKPVTKDMKFIVATNNYRAGGGGSFPGLDGSNIVVDSPDETRQVIIDYIQSQGKFNPSADGNWSLAPIKGDVNVTFLTSPKAADFASAAASTMAWAGNEESGFAKYKLDLSASASEGGGSNSKDAAPIEKKPGAASKPAGKADSGKTSPASTGSKDVSGKADTAPGKADKAESNKGNAAAVKHVTYIVQEGDWLSKIARKYGTTWQELAEYNKLKNPDRLYPGQKLLIPVKA</sequence>
<evidence type="ECO:0000256" key="10">
    <source>
        <dbReference type="ARBA" id="ARBA00023268"/>
    </source>
</evidence>
<dbReference type="Pfam" id="PF01476">
    <property type="entry name" value="LysM"/>
    <property type="match status" value="1"/>
</dbReference>
<dbReference type="PROSITE" id="PS00786">
    <property type="entry name" value="5_NUCLEOTIDASE_2"/>
    <property type="match status" value="1"/>
</dbReference>
<evidence type="ECO:0000256" key="9">
    <source>
        <dbReference type="ARBA" id="ARBA00022801"/>
    </source>
</evidence>
<dbReference type="OrthoDB" id="9775118at2"/>
<dbReference type="EMBL" id="QKRB01000056">
    <property type="protein sequence ID" value="PZD93778.1"/>
    <property type="molecule type" value="Genomic_DNA"/>
</dbReference>
<dbReference type="InterPro" id="IPR041827">
    <property type="entry name" value="CpdB_N"/>
</dbReference>
<evidence type="ECO:0000256" key="5">
    <source>
        <dbReference type="ARBA" id="ARBA00006654"/>
    </source>
</evidence>
<dbReference type="InterPro" id="IPR036779">
    <property type="entry name" value="LysM_dom_sf"/>
</dbReference>
<comment type="subcellular location">
    <subcellularLocation>
        <location evidence="4">Cell envelope</location>
    </subcellularLocation>
</comment>
<dbReference type="CDD" id="cd00118">
    <property type="entry name" value="LysM"/>
    <property type="match status" value="1"/>
</dbReference>
<keyword evidence="9" id="KW-0378">Hydrolase</keyword>